<dbReference type="PANTHER" id="PTHR45682">
    <property type="entry name" value="AGAP008228-PA"/>
    <property type="match status" value="1"/>
</dbReference>
<comment type="function">
    <text evidence="3">Dual specificity phosphatase able to dephosphorylate phosphotyrosine, phosphoserine and phosphothreonine residues, with a preference for phosphotyrosine as a substrate.</text>
</comment>
<dbReference type="EMBL" id="LSMT01000092">
    <property type="protein sequence ID" value="PFX27934.1"/>
    <property type="molecule type" value="Genomic_DNA"/>
</dbReference>
<dbReference type="PRINTS" id="PR01908">
    <property type="entry name" value="ADSPHPHTASE"/>
</dbReference>
<evidence type="ECO:0000259" key="5">
    <source>
        <dbReference type="PROSITE" id="PS50056"/>
    </source>
</evidence>
<dbReference type="PROSITE" id="PS50056">
    <property type="entry name" value="TYR_PHOSPHATASE_2"/>
    <property type="match status" value="1"/>
</dbReference>
<dbReference type="CDD" id="cd14515">
    <property type="entry name" value="DUSP3-like"/>
    <property type="match status" value="1"/>
</dbReference>
<feature type="active site" description="Phosphocysteine intermediate" evidence="2">
    <location>
        <position position="141"/>
    </location>
</feature>
<evidence type="ECO:0000313" key="6">
    <source>
        <dbReference type="EMBL" id="PFX27934.1"/>
    </source>
</evidence>
<dbReference type="GO" id="GO:0033549">
    <property type="term" value="F:MAP kinase phosphatase activity"/>
    <property type="evidence" value="ECO:0007669"/>
    <property type="project" value="TreeGrafter"/>
</dbReference>
<dbReference type="OrthoDB" id="253091at2759"/>
<dbReference type="PANTHER" id="PTHR45682:SF1">
    <property type="entry name" value="DUAL SPECIFICITY PROTEIN PHOSPHATASE 3"/>
    <property type="match status" value="1"/>
</dbReference>
<dbReference type="InterPro" id="IPR020405">
    <property type="entry name" value="Atypical_DUSP_subfamA"/>
</dbReference>
<keyword evidence="3" id="KW-0378">Hydrolase</keyword>
<dbReference type="Pfam" id="PF00782">
    <property type="entry name" value="DSPc"/>
    <property type="match status" value="1"/>
</dbReference>
<dbReference type="SUPFAM" id="SSF52799">
    <property type="entry name" value="(Phosphotyrosine protein) phosphatases II"/>
    <property type="match status" value="1"/>
</dbReference>
<evidence type="ECO:0000259" key="4">
    <source>
        <dbReference type="PROSITE" id="PS50054"/>
    </source>
</evidence>
<dbReference type="InterPro" id="IPR029021">
    <property type="entry name" value="Prot-tyrosine_phosphatase-like"/>
</dbReference>
<dbReference type="InterPro" id="IPR000387">
    <property type="entry name" value="Tyr_Pase_dom"/>
</dbReference>
<dbReference type="STRING" id="50429.A0A2B4SB76"/>
<comment type="catalytic activity">
    <reaction evidence="3">
        <text>O-phospho-L-seryl-[protein] + H2O = L-seryl-[protein] + phosphate</text>
        <dbReference type="Rhea" id="RHEA:20629"/>
        <dbReference type="Rhea" id="RHEA-COMP:9863"/>
        <dbReference type="Rhea" id="RHEA-COMP:11604"/>
        <dbReference type="ChEBI" id="CHEBI:15377"/>
        <dbReference type="ChEBI" id="CHEBI:29999"/>
        <dbReference type="ChEBI" id="CHEBI:43474"/>
        <dbReference type="ChEBI" id="CHEBI:83421"/>
        <dbReference type="EC" id="3.1.3.16"/>
    </reaction>
</comment>
<protein>
    <recommendedName>
        <fullName evidence="3">Dual specificity protein phosphatase</fullName>
        <ecNumber evidence="3">3.1.3.16</ecNumber>
        <ecNumber evidence="3">3.1.3.48</ecNumber>
    </recommendedName>
</protein>
<comment type="similarity">
    <text evidence="1 3">Belongs to the protein-tyrosine phosphatase family. Non-receptor class dual specificity subfamily.</text>
</comment>
<sequence>MAEETEVSGAVSSLSPNTTVKDLQNIITEPAGGFYMMPNDAYNEVFEGIFVGEASTAMNEGELQDLGITHVLNAAHGNKLYHVQTGPDYYRGSGIIYHGIPAMDMFTFKLDRFFDEASDFIAKAVGTKNSGKLNGKIYVHCKEGVSRSVSLVLAYLVRDQEMELKEAVRSVRSKREISPNDGFLQQLIDYSCKLGKA</sequence>
<evidence type="ECO:0000256" key="1">
    <source>
        <dbReference type="ARBA" id="ARBA00008601"/>
    </source>
</evidence>
<dbReference type="PROSITE" id="PS50054">
    <property type="entry name" value="TYR_PHOSPHATASE_DUAL"/>
    <property type="match status" value="1"/>
</dbReference>
<feature type="domain" description="Tyrosine specific protein phosphatases" evidence="5">
    <location>
        <begin position="111"/>
        <end position="175"/>
    </location>
</feature>
<dbReference type="AlphaFoldDB" id="A0A2B4SB76"/>
<comment type="catalytic activity">
    <reaction evidence="3">
        <text>O-phospho-L-threonyl-[protein] + H2O = L-threonyl-[protein] + phosphate</text>
        <dbReference type="Rhea" id="RHEA:47004"/>
        <dbReference type="Rhea" id="RHEA-COMP:11060"/>
        <dbReference type="Rhea" id="RHEA-COMP:11605"/>
        <dbReference type="ChEBI" id="CHEBI:15377"/>
        <dbReference type="ChEBI" id="CHEBI:30013"/>
        <dbReference type="ChEBI" id="CHEBI:43474"/>
        <dbReference type="ChEBI" id="CHEBI:61977"/>
        <dbReference type="EC" id="3.1.3.16"/>
    </reaction>
</comment>
<keyword evidence="3" id="KW-0904">Protein phosphatase</keyword>
<evidence type="ECO:0000313" key="7">
    <source>
        <dbReference type="Proteomes" id="UP000225706"/>
    </source>
</evidence>
<dbReference type="GO" id="GO:0004722">
    <property type="term" value="F:protein serine/threonine phosphatase activity"/>
    <property type="evidence" value="ECO:0007669"/>
    <property type="project" value="UniProtKB-EC"/>
</dbReference>
<dbReference type="GO" id="GO:0008138">
    <property type="term" value="F:protein tyrosine/serine/threonine phosphatase activity"/>
    <property type="evidence" value="ECO:0007669"/>
    <property type="project" value="UniProtKB-UniRule"/>
</dbReference>
<dbReference type="SMART" id="SM00195">
    <property type="entry name" value="DSPc"/>
    <property type="match status" value="1"/>
</dbReference>
<keyword evidence="7" id="KW-1185">Reference proteome</keyword>
<comment type="caution">
    <text evidence="6">The sequence shown here is derived from an EMBL/GenBank/DDBJ whole genome shotgun (WGS) entry which is preliminary data.</text>
</comment>
<reference evidence="7" key="1">
    <citation type="journal article" date="2017" name="bioRxiv">
        <title>Comparative analysis of the genomes of Stylophora pistillata and Acropora digitifera provides evidence for extensive differences between species of corals.</title>
        <authorList>
            <person name="Voolstra C.R."/>
            <person name="Li Y."/>
            <person name="Liew Y.J."/>
            <person name="Baumgarten S."/>
            <person name="Zoccola D."/>
            <person name="Flot J.-F."/>
            <person name="Tambutte S."/>
            <person name="Allemand D."/>
            <person name="Aranda M."/>
        </authorList>
    </citation>
    <scope>NUCLEOTIDE SEQUENCE [LARGE SCALE GENOMIC DNA]</scope>
</reference>
<dbReference type="Proteomes" id="UP000225706">
    <property type="component" value="Unassembled WGS sequence"/>
</dbReference>
<dbReference type="EC" id="3.1.3.16" evidence="3"/>
<accession>A0A2B4SB76</accession>
<feature type="domain" description="Tyrosine-protein phosphatase" evidence="4">
    <location>
        <begin position="41"/>
        <end position="196"/>
    </location>
</feature>
<dbReference type="Gene3D" id="3.90.190.10">
    <property type="entry name" value="Protein tyrosine phosphatase superfamily"/>
    <property type="match status" value="1"/>
</dbReference>
<evidence type="ECO:0000256" key="3">
    <source>
        <dbReference type="RuleBase" id="RU366038"/>
    </source>
</evidence>
<name>A0A2B4SB76_STYPI</name>
<comment type="catalytic activity">
    <reaction evidence="3">
        <text>O-phospho-L-tyrosyl-[protein] + H2O = L-tyrosyl-[protein] + phosphate</text>
        <dbReference type="Rhea" id="RHEA:10684"/>
        <dbReference type="Rhea" id="RHEA-COMP:10136"/>
        <dbReference type="Rhea" id="RHEA-COMP:20101"/>
        <dbReference type="ChEBI" id="CHEBI:15377"/>
        <dbReference type="ChEBI" id="CHEBI:43474"/>
        <dbReference type="ChEBI" id="CHEBI:46858"/>
        <dbReference type="ChEBI" id="CHEBI:61978"/>
        <dbReference type="EC" id="3.1.3.48"/>
    </reaction>
</comment>
<evidence type="ECO:0000256" key="2">
    <source>
        <dbReference type="PIRSR" id="PIRSR620405-1"/>
    </source>
</evidence>
<proteinExistence type="inferred from homology"/>
<dbReference type="GO" id="GO:0004725">
    <property type="term" value="F:protein tyrosine phosphatase activity"/>
    <property type="evidence" value="ECO:0007669"/>
    <property type="project" value="UniProtKB-EC"/>
</dbReference>
<organism evidence="6 7">
    <name type="scientific">Stylophora pistillata</name>
    <name type="common">Smooth cauliflower coral</name>
    <dbReference type="NCBI Taxonomy" id="50429"/>
    <lineage>
        <taxon>Eukaryota</taxon>
        <taxon>Metazoa</taxon>
        <taxon>Cnidaria</taxon>
        <taxon>Anthozoa</taxon>
        <taxon>Hexacorallia</taxon>
        <taxon>Scleractinia</taxon>
        <taxon>Astrocoeniina</taxon>
        <taxon>Pocilloporidae</taxon>
        <taxon>Stylophora</taxon>
    </lineage>
</organism>
<gene>
    <name evidence="6" type="primary">Dusp3</name>
    <name evidence="6" type="ORF">AWC38_SpisGene7344</name>
</gene>
<dbReference type="GO" id="GO:0043409">
    <property type="term" value="P:negative regulation of MAPK cascade"/>
    <property type="evidence" value="ECO:0007669"/>
    <property type="project" value="TreeGrafter"/>
</dbReference>
<dbReference type="InterPro" id="IPR000340">
    <property type="entry name" value="Dual-sp_phosphatase_cat-dom"/>
</dbReference>
<dbReference type="PRINTS" id="PR01909">
    <property type="entry name" value="ADSPHPHTASEA"/>
</dbReference>
<dbReference type="GO" id="GO:0005737">
    <property type="term" value="C:cytoplasm"/>
    <property type="evidence" value="ECO:0007669"/>
    <property type="project" value="TreeGrafter"/>
</dbReference>
<dbReference type="InterPro" id="IPR020422">
    <property type="entry name" value="TYR_PHOSPHATASE_DUAL_dom"/>
</dbReference>
<dbReference type="EC" id="3.1.3.48" evidence="3"/>